<dbReference type="EMBL" id="SLXO01000005">
    <property type="protein sequence ID" value="TCP34496.1"/>
    <property type="molecule type" value="Genomic_DNA"/>
</dbReference>
<dbReference type="InterPro" id="IPR015915">
    <property type="entry name" value="Kelch-typ_b-propeller"/>
</dbReference>
<dbReference type="InterPro" id="IPR011050">
    <property type="entry name" value="Pectin_lyase_fold/virulence"/>
</dbReference>
<sequence>MDRLWGWGGPRQTFEAFSGAAFDGRRLYFFGGGHHHYRGNDLKVFDLKTFAWSRPYDPSYVTDEAFVAARRYVPRHGPRSLHTYDGIIYVPTTNALYMWAHYARHAWKFDIALFEATGDPWKAWQILPDPPNKDSQRLHLHMTALMPDGRVLLVRQGRGRGAMIFDPKTETYSAPGPTNASYTSLAWAPVTGRAYTFRQGRIDSYAADGTDFREGVAQVPTAFGSTQIMDQSGVAYDPTSRRLVFWPGGRVTWTWDPVEDHWTRFPNTDGPAPQSVLPEKPKVFSKFIHIPQVNAFVAMARPEDGLWVYRLPDEDTLANTMADKKRALQAQGFECADTVNGWTCPNLQKQVAQGRVVKGVYRQCARVDGPVEFNGARLENRVCGSKAALIARDGADIRNVHIQDITIGINGACIRWAGGSVRVNRVTCRGADMGLLGRGDRIEISDSVFESTLDHGKNYGHVLYLVSGSEAVIRNTRIADPGNEGHVLKTGMQRTVVENSDLAGGERAYSRVVDAFNGGVLILRDTDLTVGADGGNGDLIGYGGEMRTRFDDNRLVVDGGVLDCSAGRTYHTVHTWPDRLRRPAMDWRPEAVVGCPRVPRR</sequence>
<keyword evidence="2" id="KW-1185">Reference proteome</keyword>
<dbReference type="AlphaFoldDB" id="A0A4V2SPD6"/>
<name>A0A4V2SPD6_RHOSA</name>
<dbReference type="InParanoid" id="A0A4V2SPD6"/>
<evidence type="ECO:0008006" key="3">
    <source>
        <dbReference type="Google" id="ProtNLM"/>
    </source>
</evidence>
<dbReference type="Gene3D" id="2.120.10.80">
    <property type="entry name" value="Kelch-type beta propeller"/>
    <property type="match status" value="1"/>
</dbReference>
<accession>A0A4V2SPD6</accession>
<reference evidence="1 2" key="1">
    <citation type="submission" date="2019-03" db="EMBL/GenBank/DDBJ databases">
        <title>Genomic Encyclopedia of Type Strains, Phase IV (KMG-IV): sequencing the most valuable type-strain genomes for metagenomic binning, comparative biology and taxonomic classification.</title>
        <authorList>
            <person name="Goeker M."/>
        </authorList>
    </citation>
    <scope>NUCLEOTIDE SEQUENCE [LARGE SCALE GENOMIC DNA]</scope>
    <source>
        <strain evidence="1 2">DSM 2132</strain>
    </source>
</reference>
<organism evidence="1 2">
    <name type="scientific">Rhodothalassium salexigens DSM 2132</name>
    <dbReference type="NCBI Taxonomy" id="1188247"/>
    <lineage>
        <taxon>Bacteria</taxon>
        <taxon>Pseudomonadati</taxon>
        <taxon>Pseudomonadota</taxon>
        <taxon>Alphaproteobacteria</taxon>
        <taxon>Rhodothalassiales</taxon>
        <taxon>Rhodothalassiaceae</taxon>
        <taxon>Rhodothalassium</taxon>
    </lineage>
</organism>
<dbReference type="SUPFAM" id="SSF51126">
    <property type="entry name" value="Pectin lyase-like"/>
    <property type="match status" value="1"/>
</dbReference>
<dbReference type="InterPro" id="IPR011043">
    <property type="entry name" value="Gal_Oxase/kelch_b-propeller"/>
</dbReference>
<dbReference type="SUPFAM" id="SSF50965">
    <property type="entry name" value="Galactose oxidase, central domain"/>
    <property type="match status" value="1"/>
</dbReference>
<evidence type="ECO:0000313" key="1">
    <source>
        <dbReference type="EMBL" id="TCP34496.1"/>
    </source>
</evidence>
<dbReference type="RefSeq" id="WP_132708426.1">
    <property type="nucleotide sequence ID" value="NZ_JACIGF010000005.1"/>
</dbReference>
<evidence type="ECO:0000313" key="2">
    <source>
        <dbReference type="Proteomes" id="UP000295399"/>
    </source>
</evidence>
<gene>
    <name evidence="1" type="ORF">EV659_105124</name>
</gene>
<comment type="caution">
    <text evidence="1">The sequence shown here is derived from an EMBL/GenBank/DDBJ whole genome shotgun (WGS) entry which is preliminary data.</text>
</comment>
<proteinExistence type="predicted"/>
<protein>
    <recommendedName>
        <fullName evidence="3">Parallel beta helix pectate lyase-like protein</fullName>
    </recommendedName>
</protein>
<dbReference type="Proteomes" id="UP000295399">
    <property type="component" value="Unassembled WGS sequence"/>
</dbReference>
<dbReference type="OrthoDB" id="7237303at2"/>